<keyword evidence="1" id="KW-0479">Metal-binding</keyword>
<feature type="non-terminal residue" evidence="9">
    <location>
        <position position="460"/>
    </location>
</feature>
<dbReference type="Proteomes" id="UP000708208">
    <property type="component" value="Unassembled WGS sequence"/>
</dbReference>
<protein>
    <recommendedName>
        <fullName evidence="8">C2H2-type domain-containing protein</fullName>
    </recommendedName>
</protein>
<feature type="domain" description="C2H2-type" evidence="8">
    <location>
        <begin position="130"/>
        <end position="158"/>
    </location>
</feature>
<comment type="caution">
    <text evidence="9">The sequence shown here is derived from an EMBL/GenBank/DDBJ whole genome shotgun (WGS) entry which is preliminary data.</text>
</comment>
<dbReference type="FunFam" id="3.30.160.60:FF:000446">
    <property type="entry name" value="Zinc finger protein"/>
    <property type="match status" value="1"/>
</dbReference>
<dbReference type="PROSITE" id="PS00028">
    <property type="entry name" value="ZINC_FINGER_C2H2_1"/>
    <property type="match status" value="7"/>
</dbReference>
<dbReference type="FunFam" id="3.30.160.60:FF:000065">
    <property type="entry name" value="B-cell CLL/lymphoma 6, member B"/>
    <property type="match status" value="1"/>
</dbReference>
<feature type="domain" description="C2H2-type" evidence="8">
    <location>
        <begin position="102"/>
        <end position="124"/>
    </location>
</feature>
<accession>A0A8J2PEG7</accession>
<evidence type="ECO:0000256" key="4">
    <source>
        <dbReference type="ARBA" id="ARBA00022833"/>
    </source>
</evidence>
<feature type="region of interest" description="Disordered" evidence="7">
    <location>
        <begin position="1"/>
        <end position="39"/>
    </location>
</feature>
<keyword evidence="3 6" id="KW-0863">Zinc-finger</keyword>
<gene>
    <name evidence="9" type="ORF">AFUS01_LOCUS22669</name>
</gene>
<reference evidence="9" key="1">
    <citation type="submission" date="2021-06" db="EMBL/GenBank/DDBJ databases">
        <authorList>
            <person name="Hodson N. C."/>
            <person name="Mongue J. A."/>
            <person name="Jaron S. K."/>
        </authorList>
    </citation>
    <scope>NUCLEOTIDE SEQUENCE</scope>
</reference>
<dbReference type="EMBL" id="CAJVCH010266061">
    <property type="protein sequence ID" value="CAG7734271.1"/>
    <property type="molecule type" value="Genomic_DNA"/>
</dbReference>
<keyword evidence="10" id="KW-1185">Reference proteome</keyword>
<dbReference type="GO" id="GO:0000978">
    <property type="term" value="F:RNA polymerase II cis-regulatory region sequence-specific DNA binding"/>
    <property type="evidence" value="ECO:0007669"/>
    <property type="project" value="TreeGrafter"/>
</dbReference>
<name>A0A8J2PEG7_9HEXA</name>
<dbReference type="PANTHER" id="PTHR24393">
    <property type="entry name" value="ZINC FINGER PROTEIN"/>
    <property type="match status" value="1"/>
</dbReference>
<evidence type="ECO:0000313" key="9">
    <source>
        <dbReference type="EMBL" id="CAG7734271.1"/>
    </source>
</evidence>
<keyword evidence="2" id="KW-0677">Repeat</keyword>
<evidence type="ECO:0000256" key="3">
    <source>
        <dbReference type="ARBA" id="ARBA00022771"/>
    </source>
</evidence>
<proteinExistence type="predicted"/>
<sequence>MNANDDSPGSGRKQWETRNSTVASTRRTPRKTKHLTREVGPISLNTVDSVSAAERPRKTGKEIRKKPAVLQNPHVCEVCGKVYKSRTTLKQHHRTHFNDRPFQCEVCGKSFYRPATLAMHKYSHLDVSTFPCYICGNMYKSPTSVSNHVLNVHGKKLPPRHRTWLEKNQERVNSNFDYQSDSDPDYCPDPTDDGIPTTKLRIFPSELSDSHSNTKKTKKEDRKCPVCERIISVQANFNRHVELHNGEKDFPCQQCPVRYPSVPQLILHINRKHKMEHHCDICQRNFTLKSFINHKRKVHGHVPKPKIFNCDLCSKGFLVRGRYDLHMKKHANPDEVISAAIQATVDDAKNLISFVCYACQKTFTKESCLSNNENENELQILCEHENCACKATFTDFRQFMDHHKKVCRFSYFSNLPTSKSARSHPCKECSEILPNKWLWFKHMECSHPGAPKTTCDNKIV</sequence>
<evidence type="ECO:0000259" key="8">
    <source>
        <dbReference type="PROSITE" id="PS50157"/>
    </source>
</evidence>
<evidence type="ECO:0000313" key="10">
    <source>
        <dbReference type="Proteomes" id="UP000708208"/>
    </source>
</evidence>
<dbReference type="PANTHER" id="PTHR24393:SF34">
    <property type="entry name" value="PR_SET DOMAIN 13"/>
    <property type="match status" value="1"/>
</dbReference>
<dbReference type="AlphaFoldDB" id="A0A8J2PEG7"/>
<feature type="domain" description="C2H2-type" evidence="8">
    <location>
        <begin position="74"/>
        <end position="101"/>
    </location>
</feature>
<dbReference type="OrthoDB" id="5803930at2759"/>
<organism evidence="9 10">
    <name type="scientific">Allacma fusca</name>
    <dbReference type="NCBI Taxonomy" id="39272"/>
    <lineage>
        <taxon>Eukaryota</taxon>
        <taxon>Metazoa</taxon>
        <taxon>Ecdysozoa</taxon>
        <taxon>Arthropoda</taxon>
        <taxon>Hexapoda</taxon>
        <taxon>Collembola</taxon>
        <taxon>Symphypleona</taxon>
        <taxon>Sminthuridae</taxon>
        <taxon>Allacma</taxon>
    </lineage>
</organism>
<dbReference type="GO" id="GO:0001228">
    <property type="term" value="F:DNA-binding transcription activator activity, RNA polymerase II-specific"/>
    <property type="evidence" value="ECO:0007669"/>
    <property type="project" value="TreeGrafter"/>
</dbReference>
<evidence type="ECO:0000256" key="6">
    <source>
        <dbReference type="PROSITE-ProRule" id="PRU00042"/>
    </source>
</evidence>
<feature type="compositionally biased region" description="Polar residues" evidence="7">
    <location>
        <begin position="17"/>
        <end position="26"/>
    </location>
</feature>
<dbReference type="InterPro" id="IPR013087">
    <property type="entry name" value="Znf_C2H2_type"/>
</dbReference>
<dbReference type="GO" id="GO:0008270">
    <property type="term" value="F:zinc ion binding"/>
    <property type="evidence" value="ECO:0007669"/>
    <property type="project" value="UniProtKB-KW"/>
</dbReference>
<keyword evidence="4" id="KW-0862">Zinc</keyword>
<dbReference type="Pfam" id="PF00096">
    <property type="entry name" value="zf-C2H2"/>
    <property type="match status" value="2"/>
</dbReference>
<evidence type="ECO:0000256" key="1">
    <source>
        <dbReference type="ARBA" id="ARBA00022723"/>
    </source>
</evidence>
<evidence type="ECO:0000256" key="5">
    <source>
        <dbReference type="ARBA" id="ARBA00023242"/>
    </source>
</evidence>
<dbReference type="SMART" id="SM00355">
    <property type="entry name" value="ZnF_C2H2"/>
    <property type="match status" value="8"/>
</dbReference>
<dbReference type="GO" id="GO:0005634">
    <property type="term" value="C:nucleus"/>
    <property type="evidence" value="ECO:0007669"/>
    <property type="project" value="TreeGrafter"/>
</dbReference>
<evidence type="ECO:0000256" key="7">
    <source>
        <dbReference type="SAM" id="MobiDB-lite"/>
    </source>
</evidence>
<keyword evidence="5" id="KW-0539">Nucleus</keyword>
<feature type="domain" description="C2H2-type" evidence="8">
    <location>
        <begin position="308"/>
        <end position="335"/>
    </location>
</feature>
<evidence type="ECO:0000256" key="2">
    <source>
        <dbReference type="ARBA" id="ARBA00022737"/>
    </source>
</evidence>
<feature type="domain" description="C2H2-type" evidence="8">
    <location>
        <begin position="222"/>
        <end position="249"/>
    </location>
</feature>
<dbReference type="PROSITE" id="PS50157">
    <property type="entry name" value="ZINC_FINGER_C2H2_2"/>
    <property type="match status" value="5"/>
</dbReference>